<dbReference type="WBParaSite" id="TMUE_0000001029.1">
    <property type="protein sequence ID" value="TMUE_0000001029.1"/>
    <property type="gene ID" value="WBGene00296946"/>
</dbReference>
<dbReference type="InterPro" id="IPR052584">
    <property type="entry name" value="U2_snRNP_Complex_Component"/>
</dbReference>
<dbReference type="PANTHER" id="PTHR12785">
    <property type="entry name" value="SPLICING FACTOR 3B"/>
    <property type="match status" value="1"/>
</dbReference>
<evidence type="ECO:0000313" key="3">
    <source>
        <dbReference type="Proteomes" id="UP000046395"/>
    </source>
</evidence>
<keyword evidence="3" id="KW-1185">Reference proteome</keyword>
<feature type="compositionally biased region" description="Acidic residues" evidence="1">
    <location>
        <begin position="433"/>
        <end position="456"/>
    </location>
</feature>
<evidence type="ECO:0000313" key="5">
    <source>
        <dbReference type="WBParaSite" id="TMUE_0000001029.1"/>
    </source>
</evidence>
<dbReference type="SMART" id="SM00581">
    <property type="entry name" value="PSP"/>
    <property type="match status" value="1"/>
</dbReference>
<reference evidence="3" key="1">
    <citation type="submission" date="2013-11" db="EMBL/GenBank/DDBJ databases">
        <authorList>
            <person name="Aslett M."/>
        </authorList>
    </citation>
    <scope>NUCLEOTIDE SEQUENCE [LARGE SCALE GENOMIC DNA]</scope>
    <source>
        <strain evidence="3">Edinburgh</strain>
    </source>
</reference>
<evidence type="ECO:0000256" key="1">
    <source>
        <dbReference type="SAM" id="MobiDB-lite"/>
    </source>
</evidence>
<dbReference type="InterPro" id="IPR007180">
    <property type="entry name" value="DUF382"/>
</dbReference>
<accession>A0A5S6Q1K1</accession>
<evidence type="ECO:0000259" key="2">
    <source>
        <dbReference type="SMART" id="SM00581"/>
    </source>
</evidence>
<feature type="compositionally biased region" description="Basic residues" evidence="1">
    <location>
        <begin position="47"/>
        <end position="59"/>
    </location>
</feature>
<dbReference type="AlphaFoldDB" id="A0A5S6Q1K1"/>
<evidence type="ECO:0000313" key="4">
    <source>
        <dbReference type="WBParaSite" id="TMUE_0000000777.1"/>
    </source>
</evidence>
<reference evidence="4 5" key="3">
    <citation type="submission" date="2019-12" db="UniProtKB">
        <authorList>
            <consortium name="WormBaseParasite"/>
        </authorList>
    </citation>
    <scope>IDENTIFICATION</scope>
</reference>
<name>A0A5S6Q1K1_TRIMR</name>
<feature type="region of interest" description="Disordered" evidence="1">
    <location>
        <begin position="585"/>
        <end position="613"/>
    </location>
</feature>
<dbReference type="Proteomes" id="UP000046395">
    <property type="component" value="Unassembled WGS sequence"/>
</dbReference>
<organism evidence="3 5">
    <name type="scientific">Trichuris muris</name>
    <name type="common">Mouse whipworm</name>
    <dbReference type="NCBI Taxonomy" id="70415"/>
    <lineage>
        <taxon>Eukaryota</taxon>
        <taxon>Metazoa</taxon>
        <taxon>Ecdysozoa</taxon>
        <taxon>Nematoda</taxon>
        <taxon>Enoplea</taxon>
        <taxon>Dorylaimia</taxon>
        <taxon>Trichinellida</taxon>
        <taxon>Trichuridae</taxon>
        <taxon>Trichuris</taxon>
    </lineage>
</organism>
<dbReference type="WBParaSite" id="TMUE_0000000777.1">
    <property type="protein sequence ID" value="TMUE_0000000777.1"/>
    <property type="gene ID" value="WBGene00296701"/>
</dbReference>
<feature type="domain" description="PSP proline-rich" evidence="2">
    <location>
        <begin position="323"/>
        <end position="381"/>
    </location>
</feature>
<dbReference type="PANTHER" id="PTHR12785:SF6">
    <property type="entry name" value="SPLICING FACTOR 3B SUBUNIT 2"/>
    <property type="match status" value="1"/>
</dbReference>
<dbReference type="Pfam" id="PF04046">
    <property type="entry name" value="PSP"/>
    <property type="match status" value="1"/>
</dbReference>
<proteinExistence type="predicted"/>
<dbReference type="GO" id="GO:0005634">
    <property type="term" value="C:nucleus"/>
    <property type="evidence" value="ECO:0007669"/>
    <property type="project" value="InterPro"/>
</dbReference>
<feature type="compositionally biased region" description="Basic and acidic residues" evidence="1">
    <location>
        <begin position="595"/>
        <end position="613"/>
    </location>
</feature>
<feature type="region of interest" description="Disordered" evidence="1">
    <location>
        <begin position="1"/>
        <end position="87"/>
    </location>
</feature>
<dbReference type="InterPro" id="IPR006568">
    <property type="entry name" value="PSP_pro-rich"/>
</dbReference>
<dbReference type="STRING" id="70415.A0A5S6Q1K1"/>
<dbReference type="Pfam" id="PF04037">
    <property type="entry name" value="DUF382"/>
    <property type="match status" value="1"/>
</dbReference>
<sequence length="613" mass="69683">MDSANSSACLDGGCQPSGDAPAAANGQAIKQNAQVDGMKMTRVDKKREKKKRYKKRRREQRSLKRSAELEATLNKEGPTSDDSLDEDIEVEYITEEPDLNDPMYLYFMKVFETYKLSAPEDIVKEEERREEFEKWNRERLAPKAAIVERIVQDVEEAKQAKLREDAEKPRLSKKKLRLLMRPSIGELKASTKRPDVVEWHDVTAKDPKLLVHLKSAKNTVPVPRHWCFKRKYLAGKRGFEKPPFELPEFIRRTGIMEMRQSLQEKEEEKSLKTKMRERIRPKMGKIDIDYQKLHDAFFRWQTKPRMTMVGDLYFEGKEFETRLREKKPGELSDEMRIALGMPVGPNAHRYPPPWLIAMQRYGPPPSYPNLKIPGLNAPIPDGCAFGYHAGGWGKPPVDESGRPLYGDVFGVDLPYPGSMPEEEEVETRHWGELESEEESSEEESESDAEANEDEDNIPAPIVEGLVTPSGISTGVSGGVETPDTIELRKKKLLEEAEGEVPSLYAVLPEKKVERISGQMMGSTHVYDVSAAMNLRKDAKPDGGIEVSLNPDELDLADASGLQQKYEEGLKQLGKEDDFSDLVAEHAARQKRRRKAQEDKKSSGGSKKYKDFKF</sequence>
<protein>
    <submittedName>
        <fullName evidence="4 5">PSP proline-rich domain-containing protein</fullName>
    </submittedName>
</protein>
<reference evidence="3" key="2">
    <citation type="submission" date="2014-03" db="EMBL/GenBank/DDBJ databases">
        <title>The whipworm genome and dual-species transcriptomics of an intimate host-pathogen interaction.</title>
        <authorList>
            <person name="Foth B.J."/>
            <person name="Tsai I.J."/>
            <person name="Reid A.J."/>
            <person name="Bancroft A.J."/>
            <person name="Nichol S."/>
            <person name="Tracey A."/>
            <person name="Holroyd N."/>
            <person name="Cotton J.A."/>
            <person name="Stanley E.J."/>
            <person name="Zarowiecki M."/>
            <person name="Liu J.Z."/>
            <person name="Huckvale T."/>
            <person name="Cooper P.J."/>
            <person name="Grencis R.K."/>
            <person name="Berriman M."/>
        </authorList>
    </citation>
    <scope>NUCLEOTIDE SEQUENCE [LARGE SCALE GENOMIC DNA]</scope>
    <source>
        <strain evidence="3">Edinburgh</strain>
    </source>
</reference>
<feature type="region of interest" description="Disordered" evidence="1">
    <location>
        <begin position="413"/>
        <end position="482"/>
    </location>
</feature>